<gene>
    <name evidence="1" type="ORF">F2Y61_18075</name>
</gene>
<proteinExistence type="predicted"/>
<protein>
    <submittedName>
        <fullName evidence="1">Uncharacterized protein</fullName>
    </submittedName>
</protein>
<reference evidence="1 2" key="1">
    <citation type="journal article" date="2019" name="Nat. Med.">
        <title>A library of human gut bacterial isolates paired with longitudinal multiomics data enables mechanistic microbiome research.</title>
        <authorList>
            <person name="Poyet M."/>
            <person name="Groussin M."/>
            <person name="Gibbons S.M."/>
            <person name="Avila-Pacheco J."/>
            <person name="Jiang X."/>
            <person name="Kearney S.M."/>
            <person name="Perrotta A.R."/>
            <person name="Berdy B."/>
            <person name="Zhao S."/>
            <person name="Lieberman T.D."/>
            <person name="Swanson P.K."/>
            <person name="Smith M."/>
            <person name="Roesemann S."/>
            <person name="Alexander J.E."/>
            <person name="Rich S.A."/>
            <person name="Livny J."/>
            <person name="Vlamakis H."/>
            <person name="Clish C."/>
            <person name="Bullock K."/>
            <person name="Deik A."/>
            <person name="Scott J."/>
            <person name="Pierce K.A."/>
            <person name="Xavier R.J."/>
            <person name="Alm E.J."/>
        </authorList>
    </citation>
    <scope>NUCLEOTIDE SEQUENCE [LARGE SCALE GENOMIC DNA]</scope>
    <source>
        <strain evidence="1 2">BIOML-A5</strain>
    </source>
</reference>
<sequence length="72" mass="7917">MEGGQYLLYDFDGNAAITDKKYNVIEVIGVEGAFYLSETSSLVSFSCELEVGEAPEVVVRYVTCENPEKVSL</sequence>
<dbReference type="AlphaFoldDB" id="A0A5M5ZQD7"/>
<comment type="caution">
    <text evidence="1">The sequence shown here is derived from an EMBL/GenBank/DDBJ whole genome shotgun (WGS) entry which is preliminary data.</text>
</comment>
<evidence type="ECO:0000313" key="1">
    <source>
        <dbReference type="EMBL" id="KAA5380366.1"/>
    </source>
</evidence>
<accession>A0A5M5ZQD7</accession>
<dbReference type="Proteomes" id="UP000347681">
    <property type="component" value="Unassembled WGS sequence"/>
</dbReference>
<dbReference type="EMBL" id="VVZB01000013">
    <property type="protein sequence ID" value="KAA5380366.1"/>
    <property type="molecule type" value="Genomic_DNA"/>
</dbReference>
<evidence type="ECO:0000313" key="2">
    <source>
        <dbReference type="Proteomes" id="UP000347681"/>
    </source>
</evidence>
<dbReference type="RefSeq" id="WP_007850316.1">
    <property type="nucleotide sequence ID" value="NZ_DAWENH010000022.1"/>
</dbReference>
<organism evidence="1 2">
    <name type="scientific">Phocaeicola dorei</name>
    <dbReference type="NCBI Taxonomy" id="357276"/>
    <lineage>
        <taxon>Bacteria</taxon>
        <taxon>Pseudomonadati</taxon>
        <taxon>Bacteroidota</taxon>
        <taxon>Bacteroidia</taxon>
        <taxon>Bacteroidales</taxon>
        <taxon>Bacteroidaceae</taxon>
        <taxon>Phocaeicola</taxon>
    </lineage>
</organism>
<name>A0A5M5ZQD7_9BACT</name>